<comment type="caution">
    <text evidence="1">The sequence shown here is derived from an EMBL/GenBank/DDBJ whole genome shotgun (WGS) entry which is preliminary data.</text>
</comment>
<dbReference type="Proteomes" id="UP001458880">
    <property type="component" value="Unassembled WGS sequence"/>
</dbReference>
<protein>
    <submittedName>
        <fullName evidence="1">Uncharacterized protein</fullName>
    </submittedName>
</protein>
<evidence type="ECO:0000313" key="1">
    <source>
        <dbReference type="EMBL" id="KAK9737868.1"/>
    </source>
</evidence>
<dbReference type="AlphaFoldDB" id="A0AAW1LRS2"/>
<gene>
    <name evidence="1" type="ORF">QE152_g10352</name>
</gene>
<evidence type="ECO:0000313" key="2">
    <source>
        <dbReference type="Proteomes" id="UP001458880"/>
    </source>
</evidence>
<accession>A0AAW1LRS2</accession>
<reference evidence="1 2" key="1">
    <citation type="journal article" date="2024" name="BMC Genomics">
        <title>De novo assembly and annotation of Popillia japonica's genome with initial clues to its potential as an invasive pest.</title>
        <authorList>
            <person name="Cucini C."/>
            <person name="Boschi S."/>
            <person name="Funari R."/>
            <person name="Cardaioli E."/>
            <person name="Iannotti N."/>
            <person name="Marturano G."/>
            <person name="Paoli F."/>
            <person name="Bruttini M."/>
            <person name="Carapelli A."/>
            <person name="Frati F."/>
            <person name="Nardi F."/>
        </authorList>
    </citation>
    <scope>NUCLEOTIDE SEQUENCE [LARGE SCALE GENOMIC DNA]</scope>
    <source>
        <strain evidence="1">DMR45628</strain>
    </source>
</reference>
<keyword evidence="2" id="KW-1185">Reference proteome</keyword>
<name>A0AAW1LRS2_POPJA</name>
<sequence length="80" mass="8708">MLQDAMRRNHLFGTCHDEVTRKIFISLNLNLDSVPLIRPVLGYVRTVAQSTEIAAGNGSVAAGNGSVARIVAVLWSVPYR</sequence>
<organism evidence="1 2">
    <name type="scientific">Popillia japonica</name>
    <name type="common">Japanese beetle</name>
    <dbReference type="NCBI Taxonomy" id="7064"/>
    <lineage>
        <taxon>Eukaryota</taxon>
        <taxon>Metazoa</taxon>
        <taxon>Ecdysozoa</taxon>
        <taxon>Arthropoda</taxon>
        <taxon>Hexapoda</taxon>
        <taxon>Insecta</taxon>
        <taxon>Pterygota</taxon>
        <taxon>Neoptera</taxon>
        <taxon>Endopterygota</taxon>
        <taxon>Coleoptera</taxon>
        <taxon>Polyphaga</taxon>
        <taxon>Scarabaeiformia</taxon>
        <taxon>Scarabaeidae</taxon>
        <taxon>Rutelinae</taxon>
        <taxon>Popillia</taxon>
    </lineage>
</organism>
<dbReference type="EMBL" id="JASPKY010000094">
    <property type="protein sequence ID" value="KAK9737868.1"/>
    <property type="molecule type" value="Genomic_DNA"/>
</dbReference>
<proteinExistence type="predicted"/>